<keyword evidence="4" id="KW-1185">Reference proteome</keyword>
<dbReference type="EMBL" id="RHPJ01000001">
    <property type="protein sequence ID" value="TGO06148.1"/>
    <property type="molecule type" value="Genomic_DNA"/>
</dbReference>
<evidence type="ECO:0000259" key="2">
    <source>
        <dbReference type="Pfam" id="PF13559"/>
    </source>
</evidence>
<evidence type="ECO:0000313" key="3">
    <source>
        <dbReference type="EMBL" id="TGO06148.1"/>
    </source>
</evidence>
<accession>A0A4Z1E5J2</accession>
<keyword evidence="1" id="KW-0472">Membrane</keyword>
<proteinExistence type="predicted"/>
<organism evidence="3 4">
    <name type="scientific">Serinibacter arcticus</name>
    <dbReference type="NCBI Taxonomy" id="1655435"/>
    <lineage>
        <taxon>Bacteria</taxon>
        <taxon>Bacillati</taxon>
        <taxon>Actinomycetota</taxon>
        <taxon>Actinomycetes</taxon>
        <taxon>Micrococcales</taxon>
        <taxon>Beutenbergiaceae</taxon>
        <taxon>Serinibacter</taxon>
    </lineage>
</organism>
<sequence length="230" mass="23553">MVPVTLAALVLLLAVLGAGLRGPWTADPPGAGLPEAGTPPPVTVTESETALLPEEVPTPTDPPLAGIPAWASDTVLALAIAALLGLVALGAWWLWRRRRTLRTDALRAEAAGTVSALEAGEDEEVPDLSPALRRAAAALGAGAAPADAIVGAWVALEETAAASGAARSAADTPTEFTTRLLHRTAADPDAVARLRDVYRAARFGSRAPTDDDVAAAAAALERIESTWEGR</sequence>
<keyword evidence="1" id="KW-0812">Transmembrane</keyword>
<dbReference type="Proteomes" id="UP000297318">
    <property type="component" value="Unassembled WGS sequence"/>
</dbReference>
<feature type="domain" description="Protein-glutamine gamma-glutamyltransferase-like C-terminal" evidence="2">
    <location>
        <begin position="152"/>
        <end position="221"/>
    </location>
</feature>
<reference evidence="3 4" key="1">
    <citation type="submission" date="2018-11" db="EMBL/GenBank/DDBJ databases">
        <title>Complete genome sequencing of the Actinobacteria Serinibacter sp. K3-2.</title>
        <authorList>
            <person name="Rakitin A.L."/>
            <person name="Beletsky A.V."/>
            <person name="Mardanov A.V."/>
            <person name="Ravin N.V."/>
            <person name="Gromova A.S."/>
            <person name="Filippova S.N."/>
            <person name="Gal'Chenko V.F."/>
        </authorList>
    </citation>
    <scope>NUCLEOTIDE SEQUENCE [LARGE SCALE GENOMIC DNA]</scope>
    <source>
        <strain evidence="3 4">K3-2</strain>
    </source>
</reference>
<keyword evidence="1" id="KW-1133">Transmembrane helix</keyword>
<name>A0A4Z1E5J2_9MICO</name>
<protein>
    <recommendedName>
        <fullName evidence="2">Protein-glutamine gamma-glutamyltransferase-like C-terminal domain-containing protein</fullName>
    </recommendedName>
</protein>
<comment type="caution">
    <text evidence="3">The sequence shown here is derived from an EMBL/GenBank/DDBJ whole genome shotgun (WGS) entry which is preliminary data.</text>
</comment>
<evidence type="ECO:0000256" key="1">
    <source>
        <dbReference type="SAM" id="Phobius"/>
    </source>
</evidence>
<dbReference type="Pfam" id="PF13559">
    <property type="entry name" value="DUF4129"/>
    <property type="match status" value="1"/>
</dbReference>
<evidence type="ECO:0000313" key="4">
    <source>
        <dbReference type="Proteomes" id="UP000297318"/>
    </source>
</evidence>
<dbReference type="AlphaFoldDB" id="A0A4Z1E5J2"/>
<dbReference type="InterPro" id="IPR025403">
    <property type="entry name" value="TgpA-like_C"/>
</dbReference>
<feature type="transmembrane region" description="Helical" evidence="1">
    <location>
        <begin position="75"/>
        <end position="95"/>
    </location>
</feature>
<gene>
    <name evidence="3" type="ORF">SERN_0340</name>
</gene>